<dbReference type="SMART" id="SM00367">
    <property type="entry name" value="LRR_CC"/>
    <property type="match status" value="12"/>
</dbReference>
<dbReference type="GO" id="GO:0031146">
    <property type="term" value="P:SCF-dependent proteasomal ubiquitin-dependent protein catabolic process"/>
    <property type="evidence" value="ECO:0007669"/>
    <property type="project" value="TreeGrafter"/>
</dbReference>
<dbReference type="Proteomes" id="UP001497516">
    <property type="component" value="Chromosome 3"/>
</dbReference>
<dbReference type="SUPFAM" id="SSF52047">
    <property type="entry name" value="RNI-like"/>
    <property type="match status" value="3"/>
</dbReference>
<dbReference type="Gene3D" id="3.80.10.10">
    <property type="entry name" value="Ribonuclease Inhibitor"/>
    <property type="match status" value="4"/>
</dbReference>
<dbReference type="InterPro" id="IPR001611">
    <property type="entry name" value="Leu-rich_rpt"/>
</dbReference>
<dbReference type="GO" id="GO:0019005">
    <property type="term" value="C:SCF ubiquitin ligase complex"/>
    <property type="evidence" value="ECO:0007669"/>
    <property type="project" value="TreeGrafter"/>
</dbReference>
<keyword evidence="3" id="KW-1185">Reference proteome</keyword>
<proteinExistence type="predicted"/>
<sequence length="579" mass="64094">MAETNNPAELPAECWESIMNSLDQNRSFESLSLVSSQFLSITNHLRRSLTITSRTSPSLSLLLRRFPNVTEIKVRDFHGDLNSLLCRISKSPLDLESLDISGHCYFPSEGLAALGSRMRNLKELNCSKISGLQNADLVVIGKLFPFLQDLDISFPQYSSRFNPNGSLDLQSFMTFVTDEGIADLSSKLIDLRRIDISGNQFITDKSVLSLSLNCSLLSEIVLLDCDFITQAGIGLALRSAVNLNSVALDGIGIPSLDSSMKESFAYAKNLGALHLSNSFISDELLSLVAEANLSLEKLSISHCYNFSSVGVEYLLQRYQFLAYLDLEGANFLTDESMIEFSNYLPNLTFINLGLCSKLTGLTFFTLMKACPLLEDVRMESTNIGVEECNELAVKKSKIKTLDLAGNNSLSDEFLKRVALGCPNLEMLNISYCPNITEDGVTQVLSKCTRLRHLEISRCFGIKSLVIDFDLPELEILKAQGSVLDNEALGVIAESCQALLQLDLESCLSVTKQGVGRVMEHCKRLREINLRSCENLGIDIIALMVFTRPSLRKVVPPCGSMFSDQQRNLFRRHGCSVSES</sequence>
<dbReference type="Pfam" id="PF25372">
    <property type="entry name" value="DUF7885"/>
    <property type="match status" value="1"/>
</dbReference>
<reference evidence="2 3" key="1">
    <citation type="submission" date="2024-04" db="EMBL/GenBank/DDBJ databases">
        <authorList>
            <person name="Fracassetti M."/>
        </authorList>
    </citation>
    <scope>NUCLEOTIDE SEQUENCE [LARGE SCALE GENOMIC DNA]</scope>
</reference>
<dbReference type="InterPro" id="IPR032675">
    <property type="entry name" value="LRR_dom_sf"/>
</dbReference>
<dbReference type="AlphaFoldDB" id="A0AAV2DU94"/>
<organism evidence="2 3">
    <name type="scientific">Linum trigynum</name>
    <dbReference type="NCBI Taxonomy" id="586398"/>
    <lineage>
        <taxon>Eukaryota</taxon>
        <taxon>Viridiplantae</taxon>
        <taxon>Streptophyta</taxon>
        <taxon>Embryophyta</taxon>
        <taxon>Tracheophyta</taxon>
        <taxon>Spermatophyta</taxon>
        <taxon>Magnoliopsida</taxon>
        <taxon>eudicotyledons</taxon>
        <taxon>Gunneridae</taxon>
        <taxon>Pentapetalae</taxon>
        <taxon>rosids</taxon>
        <taxon>fabids</taxon>
        <taxon>Malpighiales</taxon>
        <taxon>Linaceae</taxon>
        <taxon>Linum</taxon>
    </lineage>
</organism>
<dbReference type="EMBL" id="OZ034816">
    <property type="protein sequence ID" value="CAL1376925.1"/>
    <property type="molecule type" value="Genomic_DNA"/>
</dbReference>
<dbReference type="InterPro" id="IPR006553">
    <property type="entry name" value="Leu-rich_rpt_Cys-con_subtyp"/>
</dbReference>
<dbReference type="Pfam" id="PF13516">
    <property type="entry name" value="LRR_6"/>
    <property type="match status" value="1"/>
</dbReference>
<dbReference type="PANTHER" id="PTHR13318:SF106">
    <property type="entry name" value="F-BOX_LRR-REPEAT PROTEIN 2"/>
    <property type="match status" value="1"/>
</dbReference>
<name>A0AAV2DU94_9ROSI</name>
<evidence type="ECO:0000313" key="2">
    <source>
        <dbReference type="EMBL" id="CAL1376925.1"/>
    </source>
</evidence>
<evidence type="ECO:0000259" key="1">
    <source>
        <dbReference type="Pfam" id="PF25372"/>
    </source>
</evidence>
<evidence type="ECO:0000313" key="3">
    <source>
        <dbReference type="Proteomes" id="UP001497516"/>
    </source>
</evidence>
<accession>A0AAV2DU94</accession>
<dbReference type="InterPro" id="IPR057207">
    <property type="entry name" value="FBXL15_LRR"/>
</dbReference>
<gene>
    <name evidence="2" type="ORF">LTRI10_LOCUS18618</name>
</gene>
<feature type="domain" description="F-box/LRR-repeat protein 15-like leucin rich repeat" evidence="1">
    <location>
        <begin position="313"/>
        <end position="549"/>
    </location>
</feature>
<dbReference type="PANTHER" id="PTHR13318">
    <property type="entry name" value="PARTNER OF PAIRED, ISOFORM B-RELATED"/>
    <property type="match status" value="1"/>
</dbReference>
<protein>
    <recommendedName>
        <fullName evidence="1">F-box/LRR-repeat protein 15-like leucin rich repeat domain-containing protein</fullName>
    </recommendedName>
</protein>